<accession>A0AAV7NIS1</accession>
<name>A0AAV7NIS1_PLEWA</name>
<keyword evidence="2" id="KW-1185">Reference proteome</keyword>
<comment type="caution">
    <text evidence="1">The sequence shown here is derived from an EMBL/GenBank/DDBJ whole genome shotgun (WGS) entry which is preliminary data.</text>
</comment>
<dbReference type="AlphaFoldDB" id="A0AAV7NIS1"/>
<sequence>MRRNNRNDRKKEIKSLMRLHEEDRRIFTMSAVSRIAEMKQLTERRGPKISGKSSPQTVGVVGVSGTTLSKMLVFAAVNEMK</sequence>
<evidence type="ECO:0000313" key="2">
    <source>
        <dbReference type="Proteomes" id="UP001066276"/>
    </source>
</evidence>
<reference evidence="1" key="1">
    <citation type="journal article" date="2022" name="bioRxiv">
        <title>Sequencing and chromosome-scale assembly of the giantPleurodeles waltlgenome.</title>
        <authorList>
            <person name="Brown T."/>
            <person name="Elewa A."/>
            <person name="Iarovenko S."/>
            <person name="Subramanian E."/>
            <person name="Araus A.J."/>
            <person name="Petzold A."/>
            <person name="Susuki M."/>
            <person name="Suzuki K.-i.T."/>
            <person name="Hayashi T."/>
            <person name="Toyoda A."/>
            <person name="Oliveira C."/>
            <person name="Osipova E."/>
            <person name="Leigh N.D."/>
            <person name="Simon A."/>
            <person name="Yun M.H."/>
        </authorList>
    </citation>
    <scope>NUCLEOTIDE SEQUENCE</scope>
    <source>
        <strain evidence="1">20211129_DDA</strain>
        <tissue evidence="1">Liver</tissue>
    </source>
</reference>
<proteinExistence type="predicted"/>
<dbReference type="Proteomes" id="UP001066276">
    <property type="component" value="Chromosome 8"/>
</dbReference>
<evidence type="ECO:0000313" key="1">
    <source>
        <dbReference type="EMBL" id="KAJ1115044.1"/>
    </source>
</evidence>
<gene>
    <name evidence="1" type="ORF">NDU88_003272</name>
</gene>
<dbReference type="EMBL" id="JANPWB010000012">
    <property type="protein sequence ID" value="KAJ1115044.1"/>
    <property type="molecule type" value="Genomic_DNA"/>
</dbReference>
<protein>
    <submittedName>
        <fullName evidence="1">Uncharacterized protein</fullName>
    </submittedName>
</protein>
<organism evidence="1 2">
    <name type="scientific">Pleurodeles waltl</name>
    <name type="common">Iberian ribbed newt</name>
    <dbReference type="NCBI Taxonomy" id="8319"/>
    <lineage>
        <taxon>Eukaryota</taxon>
        <taxon>Metazoa</taxon>
        <taxon>Chordata</taxon>
        <taxon>Craniata</taxon>
        <taxon>Vertebrata</taxon>
        <taxon>Euteleostomi</taxon>
        <taxon>Amphibia</taxon>
        <taxon>Batrachia</taxon>
        <taxon>Caudata</taxon>
        <taxon>Salamandroidea</taxon>
        <taxon>Salamandridae</taxon>
        <taxon>Pleurodelinae</taxon>
        <taxon>Pleurodeles</taxon>
    </lineage>
</organism>